<feature type="region of interest" description="Disordered" evidence="2">
    <location>
        <begin position="212"/>
        <end position="231"/>
    </location>
</feature>
<dbReference type="PROSITE" id="PS50001">
    <property type="entry name" value="SH2"/>
    <property type="match status" value="1"/>
</dbReference>
<protein>
    <submittedName>
        <fullName evidence="5">SH2 domain-containing protein</fullName>
    </submittedName>
</protein>
<dbReference type="InterPro" id="IPR000980">
    <property type="entry name" value="SH2"/>
</dbReference>
<name>A0A914E033_9BILA</name>
<dbReference type="WBParaSite" id="ACRNAN_scaffold4825.g13250.t1">
    <property type="protein sequence ID" value="ACRNAN_scaffold4825.g13250.t1"/>
    <property type="gene ID" value="ACRNAN_scaffold4825.g13250"/>
</dbReference>
<evidence type="ECO:0000256" key="2">
    <source>
        <dbReference type="SAM" id="MobiDB-lite"/>
    </source>
</evidence>
<evidence type="ECO:0000256" key="1">
    <source>
        <dbReference type="PROSITE-ProRule" id="PRU00191"/>
    </source>
</evidence>
<dbReference type="InterPro" id="IPR036860">
    <property type="entry name" value="SH2_dom_sf"/>
</dbReference>
<dbReference type="Gene3D" id="3.30.505.10">
    <property type="entry name" value="SH2 domain"/>
    <property type="match status" value="1"/>
</dbReference>
<evidence type="ECO:0000313" key="4">
    <source>
        <dbReference type="Proteomes" id="UP000887540"/>
    </source>
</evidence>
<reference evidence="5" key="1">
    <citation type="submission" date="2022-11" db="UniProtKB">
        <authorList>
            <consortium name="WormBaseParasite"/>
        </authorList>
    </citation>
    <scope>IDENTIFICATION</scope>
</reference>
<keyword evidence="4" id="KW-1185">Reference proteome</keyword>
<evidence type="ECO:0000259" key="3">
    <source>
        <dbReference type="PROSITE" id="PS50001"/>
    </source>
</evidence>
<organism evidence="4 5">
    <name type="scientific">Acrobeloides nanus</name>
    <dbReference type="NCBI Taxonomy" id="290746"/>
    <lineage>
        <taxon>Eukaryota</taxon>
        <taxon>Metazoa</taxon>
        <taxon>Ecdysozoa</taxon>
        <taxon>Nematoda</taxon>
        <taxon>Chromadorea</taxon>
        <taxon>Rhabditida</taxon>
        <taxon>Tylenchina</taxon>
        <taxon>Cephalobomorpha</taxon>
        <taxon>Cephaloboidea</taxon>
        <taxon>Cephalobidae</taxon>
        <taxon>Acrobeloides</taxon>
    </lineage>
</organism>
<evidence type="ECO:0000313" key="5">
    <source>
        <dbReference type="WBParaSite" id="ACRNAN_scaffold4825.g13250.t1"/>
    </source>
</evidence>
<accession>A0A914E033</accession>
<feature type="compositionally biased region" description="Basic and acidic residues" evidence="2">
    <location>
        <begin position="218"/>
        <end position="231"/>
    </location>
</feature>
<dbReference type="Proteomes" id="UP000887540">
    <property type="component" value="Unplaced"/>
</dbReference>
<sequence length="656" mass="75698">MMEICSSTDNQLNNLNKLFEEIDNVIRFIFIETQRLEACVKGCFDQIQQIGHHLVQSPHIFDESQYNQICLHLESYKNQFIAINDELKNNILMKWKIRQQEFSVGCINENDVYNQKLSESLKSIDGSIFQFASALNRIYSSAYFVLTSLGGYRTNIATNNPENSNMAIDIFNNTHVAIEAYRNFFMELTRDLCISSIIIYKQPPAIITMFEQRAPSTKSKDKPNKNDGELKKSIRPRSRFWFDTEICLLGAQFWAQNYGITLSDITCEVLLLTESKVEEQKFTIQPNKVDFDPVKSTASFIDMRIVKAEKRPHGVKKRRYAILYEMQASFFGRIRKLSLPFAITSGEPDIKTDTLLFMERSFANLSAQIGKEEARMIQGQTLTFDEYYNSLDLKLMSIDNDRVINGLELKFRAKKHLAHMLEQPIPKHLAEKGRECKCRQCQLKKDGHAVVFGKIFLSSIMDHIVCMKFVPHEGKLALEDSTFNEWFYKVAEIAGILKNYWNSGEILGFCDQQLAELLLVDKPDRILIRFADTMLGQLRLSIRDGKNVQTKSTAYGESVLPRVRHVTIKYAETPNSIEHDSFNDEKQFSKLITTVAKKYNIYYIYPEFKIDPMSLLEEKTSDVDETEYNKNTYSLAKRLGNLLIDERFDVGGPHSA</sequence>
<dbReference type="AlphaFoldDB" id="A0A914E033"/>
<feature type="domain" description="SH2" evidence="3">
    <location>
        <begin position="501"/>
        <end position="595"/>
    </location>
</feature>
<keyword evidence="1" id="KW-0727">SH2 domain</keyword>
<proteinExistence type="predicted"/>